<accession>A1ZTU0</accession>
<organism evidence="1 2">
    <name type="scientific">Microscilla marina ATCC 23134</name>
    <dbReference type="NCBI Taxonomy" id="313606"/>
    <lineage>
        <taxon>Bacteria</taxon>
        <taxon>Pseudomonadati</taxon>
        <taxon>Bacteroidota</taxon>
        <taxon>Cytophagia</taxon>
        <taxon>Cytophagales</taxon>
        <taxon>Microscillaceae</taxon>
        <taxon>Microscilla</taxon>
    </lineage>
</organism>
<dbReference type="AlphaFoldDB" id="A1ZTU0"/>
<gene>
    <name evidence="1" type="ORF">M23134_02524</name>
</gene>
<dbReference type="EMBL" id="AAWS01000037">
    <property type="protein sequence ID" value="EAY26192.1"/>
    <property type="molecule type" value="Genomic_DNA"/>
</dbReference>
<dbReference type="Proteomes" id="UP000004095">
    <property type="component" value="Unassembled WGS sequence"/>
</dbReference>
<sequence>METRRVVELELHQELKGKSIEEQKKFVEIKDKQPSGKGKKKKE</sequence>
<evidence type="ECO:0000313" key="1">
    <source>
        <dbReference type="EMBL" id="EAY26192.1"/>
    </source>
</evidence>
<reference evidence="1 2" key="1">
    <citation type="submission" date="2007-01" db="EMBL/GenBank/DDBJ databases">
        <authorList>
            <person name="Haygood M."/>
            <person name="Podell S."/>
            <person name="Anderson C."/>
            <person name="Hopkinson B."/>
            <person name="Roe K."/>
            <person name="Barbeau K."/>
            <person name="Gaasterland T."/>
            <person name="Ferriera S."/>
            <person name="Johnson J."/>
            <person name="Kravitz S."/>
            <person name="Beeson K."/>
            <person name="Sutton G."/>
            <person name="Rogers Y.-H."/>
            <person name="Friedman R."/>
            <person name="Frazier M."/>
            <person name="Venter J.C."/>
        </authorList>
    </citation>
    <scope>NUCLEOTIDE SEQUENCE [LARGE SCALE GENOMIC DNA]</scope>
    <source>
        <strain evidence="1 2">ATCC 23134</strain>
    </source>
</reference>
<proteinExistence type="predicted"/>
<protein>
    <submittedName>
        <fullName evidence="1">Uncharacterized protein</fullName>
    </submittedName>
</protein>
<comment type="caution">
    <text evidence="1">The sequence shown here is derived from an EMBL/GenBank/DDBJ whole genome shotgun (WGS) entry which is preliminary data.</text>
</comment>
<evidence type="ECO:0000313" key="2">
    <source>
        <dbReference type="Proteomes" id="UP000004095"/>
    </source>
</evidence>
<keyword evidence="2" id="KW-1185">Reference proteome</keyword>
<name>A1ZTU0_MICM2</name>
<dbReference type="RefSeq" id="WP_002701417.1">
    <property type="nucleotide sequence ID" value="NZ_AAWS01000037.1"/>
</dbReference>